<organism evidence="2 3">
    <name type="scientific">Aquibacillus salsiterrae</name>
    <dbReference type="NCBI Taxonomy" id="2950439"/>
    <lineage>
        <taxon>Bacteria</taxon>
        <taxon>Bacillati</taxon>
        <taxon>Bacillota</taxon>
        <taxon>Bacilli</taxon>
        <taxon>Bacillales</taxon>
        <taxon>Bacillaceae</taxon>
        <taxon>Aquibacillus</taxon>
    </lineage>
</organism>
<evidence type="ECO:0000313" key="2">
    <source>
        <dbReference type="EMBL" id="MDC3415922.1"/>
    </source>
</evidence>
<dbReference type="GO" id="GO:0016787">
    <property type="term" value="F:hydrolase activity"/>
    <property type="evidence" value="ECO:0007669"/>
    <property type="project" value="UniProtKB-KW"/>
</dbReference>
<reference evidence="2" key="1">
    <citation type="submission" date="2022-06" db="EMBL/GenBank/DDBJ databases">
        <title>Aquibacillus sp. a new bacterium isolated from soil saline samples.</title>
        <authorList>
            <person name="Galisteo C."/>
            <person name="De La Haba R."/>
            <person name="Sanchez-Porro C."/>
            <person name="Ventosa A."/>
        </authorList>
    </citation>
    <scope>NUCLEOTIDE SEQUENCE</scope>
    <source>
        <strain evidence="2">3ASR75-54</strain>
    </source>
</reference>
<sequence>MKIIMISLDSLRANRLGCYGYHKPTSPYLDKIAEEGVLFENMFAADIPTEAVHTAIFTGKVGLRTGIVSHGSSLTHLPKSTEWLPTMLRNAGFTTGAVDNLYQLKEWFARGFRYYINSVGENRWIDGKTVNNLAKPWIKEHKDEDFFLFLHYWDPHTPYLPPKEYIDQFYDSKKDRYDKGNNSMDGAYNHLAYPFFKHHHFDLIGHVTDADYVNALYDAEVRYLDERLKELDNHLDDLGIKEDTLLVIFGDHGESLTEHDIYWDHCGLYDTTVRVPTLIRWPGVIPEGKRVKGLTQQVDLLPTILEAIEKNNHPSVTAPLPPDNLDGKSLWPTIFGEKDRTVSKVFLSECAWQAARGIRTDRYKFIRNYDSGPFTRPVCELYDITSDPTESHNLAEQNKPLVLQFEHEIDEWVRLTLQGKPDPLTIQLEKEGLPFRRRIEAILATVGLTFEEWKLNPSKGKMDELMANDTKSAGRLGHPRQA</sequence>
<dbReference type="PANTHER" id="PTHR43751">
    <property type="entry name" value="SULFATASE"/>
    <property type="match status" value="1"/>
</dbReference>
<feature type="domain" description="Sulfatase N-terminal" evidence="1">
    <location>
        <begin position="3"/>
        <end position="307"/>
    </location>
</feature>
<evidence type="ECO:0000259" key="1">
    <source>
        <dbReference type="Pfam" id="PF00884"/>
    </source>
</evidence>
<gene>
    <name evidence="2" type="ORF">NC799_03235</name>
</gene>
<dbReference type="InterPro" id="IPR000917">
    <property type="entry name" value="Sulfatase_N"/>
</dbReference>
<protein>
    <submittedName>
        <fullName evidence="2">Sulfatase-like hydrolase/transferase</fullName>
    </submittedName>
</protein>
<dbReference type="PANTHER" id="PTHR43751:SF3">
    <property type="entry name" value="SULFATASE N-TERMINAL DOMAIN-CONTAINING PROTEIN"/>
    <property type="match status" value="1"/>
</dbReference>
<dbReference type="EMBL" id="JAMQKC010000002">
    <property type="protein sequence ID" value="MDC3415922.1"/>
    <property type="molecule type" value="Genomic_DNA"/>
</dbReference>
<comment type="caution">
    <text evidence="2">The sequence shown here is derived from an EMBL/GenBank/DDBJ whole genome shotgun (WGS) entry which is preliminary data.</text>
</comment>
<accession>A0A9X3WAT1</accession>
<proteinExistence type="predicted"/>
<evidence type="ECO:0000313" key="3">
    <source>
        <dbReference type="Proteomes" id="UP001145069"/>
    </source>
</evidence>
<dbReference type="AlphaFoldDB" id="A0A9X3WAT1"/>
<keyword evidence="2" id="KW-0378">Hydrolase</keyword>
<name>A0A9X3WAT1_9BACI</name>
<dbReference type="CDD" id="cd16148">
    <property type="entry name" value="sulfatase_like"/>
    <property type="match status" value="1"/>
</dbReference>
<dbReference type="Gene3D" id="3.30.1120.10">
    <property type="match status" value="1"/>
</dbReference>
<dbReference type="InterPro" id="IPR017850">
    <property type="entry name" value="Alkaline_phosphatase_core_sf"/>
</dbReference>
<keyword evidence="3" id="KW-1185">Reference proteome</keyword>
<dbReference type="Pfam" id="PF00884">
    <property type="entry name" value="Sulfatase"/>
    <property type="match status" value="1"/>
</dbReference>
<dbReference type="Proteomes" id="UP001145069">
    <property type="component" value="Unassembled WGS sequence"/>
</dbReference>
<dbReference type="SUPFAM" id="SSF53649">
    <property type="entry name" value="Alkaline phosphatase-like"/>
    <property type="match status" value="1"/>
</dbReference>
<dbReference type="RefSeq" id="WP_272444897.1">
    <property type="nucleotide sequence ID" value="NZ_JAMQKC010000002.1"/>
</dbReference>
<dbReference type="Gene3D" id="3.40.720.10">
    <property type="entry name" value="Alkaline Phosphatase, subunit A"/>
    <property type="match status" value="1"/>
</dbReference>
<dbReference type="InterPro" id="IPR052701">
    <property type="entry name" value="GAG_Ulvan_Degrading_Sulfatases"/>
</dbReference>